<evidence type="ECO:0000313" key="1">
    <source>
        <dbReference type="EMBL" id="NBI79577.1"/>
    </source>
</evidence>
<comment type="caution">
    <text evidence="1">The sequence shown here is derived from an EMBL/GenBank/DDBJ whole genome shotgun (WGS) entry which is preliminary data.</text>
</comment>
<proteinExistence type="predicted"/>
<organism evidence="1 2">
    <name type="scientific">Anaerotruncus colihominis</name>
    <dbReference type="NCBI Taxonomy" id="169435"/>
    <lineage>
        <taxon>Bacteria</taxon>
        <taxon>Bacillati</taxon>
        <taxon>Bacillota</taxon>
        <taxon>Clostridia</taxon>
        <taxon>Eubacteriales</taxon>
        <taxon>Oscillospiraceae</taxon>
        <taxon>Anaerotruncus</taxon>
    </lineage>
</organism>
<dbReference type="EMBL" id="QXWZ01000021">
    <property type="protein sequence ID" value="NBI79577.1"/>
    <property type="molecule type" value="Genomic_DNA"/>
</dbReference>
<accession>A0A845RJ74</accession>
<feature type="non-terminal residue" evidence="1">
    <location>
        <position position="1"/>
    </location>
</feature>
<gene>
    <name evidence="1" type="ORF">D3Z39_12000</name>
</gene>
<evidence type="ECO:0000313" key="2">
    <source>
        <dbReference type="Proteomes" id="UP000446348"/>
    </source>
</evidence>
<dbReference type="AlphaFoldDB" id="A0A845RJ74"/>
<dbReference type="RefSeq" id="WP_207709066.1">
    <property type="nucleotide sequence ID" value="NZ_QXWZ01000021.1"/>
</dbReference>
<dbReference type="Proteomes" id="UP000446348">
    <property type="component" value="Unassembled WGS sequence"/>
</dbReference>
<protein>
    <submittedName>
        <fullName evidence="1">Uncharacterized protein</fullName>
    </submittedName>
</protein>
<reference evidence="1 2" key="1">
    <citation type="submission" date="2018-08" db="EMBL/GenBank/DDBJ databases">
        <title>Murine metabolic-syndrome-specific gut microbial biobank.</title>
        <authorList>
            <person name="Liu C."/>
        </authorList>
    </citation>
    <scope>NUCLEOTIDE SEQUENCE [LARGE SCALE GENOMIC DNA]</scope>
    <source>
        <strain evidence="1 2">X69</strain>
    </source>
</reference>
<sequence length="111" mass="12983">AKRAGRQRRPALLAAAFSADTVRCFGQIRFLERFEREYARTRRTDENAASIPAQKAQATKGRVALHVKDGHLPTLPAARAANIDCCRWYYICMDTEYIFWEHERHLLRRFM</sequence>
<name>A0A845RJ74_9FIRM</name>